<dbReference type="SUPFAM" id="SSF81345">
    <property type="entry name" value="ABC transporter involved in vitamin B12 uptake, BtuC"/>
    <property type="match status" value="1"/>
</dbReference>
<feature type="transmembrane region" description="Helical" evidence="8">
    <location>
        <begin position="119"/>
        <end position="138"/>
    </location>
</feature>
<keyword evidence="4" id="KW-1003">Cell membrane</keyword>
<dbReference type="PANTHER" id="PTHR30472">
    <property type="entry name" value="FERRIC ENTEROBACTIN TRANSPORT SYSTEM PERMEASE PROTEIN"/>
    <property type="match status" value="1"/>
</dbReference>
<organism evidence="9 10">
    <name type="scientific">Vibrio ulleungensis</name>
    <dbReference type="NCBI Taxonomy" id="2807619"/>
    <lineage>
        <taxon>Bacteria</taxon>
        <taxon>Pseudomonadati</taxon>
        <taxon>Pseudomonadota</taxon>
        <taxon>Gammaproteobacteria</taxon>
        <taxon>Vibrionales</taxon>
        <taxon>Vibrionaceae</taxon>
        <taxon>Vibrio</taxon>
    </lineage>
</organism>
<dbReference type="EMBL" id="JAFEUM010000004">
    <property type="protein sequence ID" value="MBM7036921.1"/>
    <property type="molecule type" value="Genomic_DNA"/>
</dbReference>
<evidence type="ECO:0000256" key="4">
    <source>
        <dbReference type="ARBA" id="ARBA00022475"/>
    </source>
</evidence>
<accession>A0ABS2HJT7</accession>
<dbReference type="Pfam" id="PF01032">
    <property type="entry name" value="FecCD"/>
    <property type="match status" value="1"/>
</dbReference>
<protein>
    <submittedName>
        <fullName evidence="9">Iron chelate uptake ABC transporter family permease subunit</fullName>
    </submittedName>
</protein>
<evidence type="ECO:0000256" key="7">
    <source>
        <dbReference type="ARBA" id="ARBA00023136"/>
    </source>
</evidence>
<evidence type="ECO:0000256" key="2">
    <source>
        <dbReference type="ARBA" id="ARBA00007935"/>
    </source>
</evidence>
<evidence type="ECO:0000256" key="6">
    <source>
        <dbReference type="ARBA" id="ARBA00022989"/>
    </source>
</evidence>
<keyword evidence="5 8" id="KW-0812">Transmembrane</keyword>
<evidence type="ECO:0000313" key="9">
    <source>
        <dbReference type="EMBL" id="MBM7036921.1"/>
    </source>
</evidence>
<feature type="transmembrane region" description="Helical" evidence="8">
    <location>
        <begin position="20"/>
        <end position="37"/>
    </location>
</feature>
<proteinExistence type="inferred from homology"/>
<keyword evidence="3" id="KW-0813">Transport</keyword>
<evidence type="ECO:0000256" key="3">
    <source>
        <dbReference type="ARBA" id="ARBA00022448"/>
    </source>
</evidence>
<dbReference type="CDD" id="cd06550">
    <property type="entry name" value="TM_ABC_iron-siderophores_like"/>
    <property type="match status" value="1"/>
</dbReference>
<evidence type="ECO:0000256" key="8">
    <source>
        <dbReference type="SAM" id="Phobius"/>
    </source>
</evidence>
<dbReference type="InterPro" id="IPR000522">
    <property type="entry name" value="ABC_transptr_permease_BtuC"/>
</dbReference>
<reference evidence="9 10" key="1">
    <citation type="submission" date="2021-02" db="EMBL/GenBank/DDBJ databases">
        <authorList>
            <person name="Park J.-S."/>
        </authorList>
    </citation>
    <scope>NUCLEOTIDE SEQUENCE [LARGE SCALE GENOMIC DNA]</scope>
    <source>
        <strain evidence="9 10">188UL20-2</strain>
    </source>
</reference>
<dbReference type="InterPro" id="IPR037294">
    <property type="entry name" value="ABC_BtuC-like"/>
</dbReference>
<comment type="similarity">
    <text evidence="2">Belongs to the binding-protein-dependent transport system permease family. FecCD subfamily.</text>
</comment>
<keyword evidence="6 8" id="KW-1133">Transmembrane helix</keyword>
<dbReference type="Gene3D" id="1.10.3470.10">
    <property type="entry name" value="ABC transporter involved in vitamin B12 uptake, BtuC"/>
    <property type="match status" value="1"/>
</dbReference>
<feature type="transmembrane region" description="Helical" evidence="8">
    <location>
        <begin position="279"/>
        <end position="299"/>
    </location>
</feature>
<feature type="transmembrane region" description="Helical" evidence="8">
    <location>
        <begin position="239"/>
        <end position="267"/>
    </location>
</feature>
<feature type="transmembrane region" description="Helical" evidence="8">
    <location>
        <begin position="144"/>
        <end position="172"/>
    </location>
</feature>
<name>A0ABS2HJT7_9VIBR</name>
<feature type="transmembrane region" description="Helical" evidence="8">
    <location>
        <begin position="305"/>
        <end position="325"/>
    </location>
</feature>
<feature type="transmembrane region" description="Helical" evidence="8">
    <location>
        <begin position="57"/>
        <end position="77"/>
    </location>
</feature>
<sequence>MLSLTFPRPVKTKNFSRDSLLLLAFTAIALMICALFIGKGLTVDNYQFFLSRRIPKVLAIVLAAIAIASSSLVFQTITANRILTPSILGFDSLYVMIQVILVATFGGFSVLVIDSKINFVLSTAVMIACAMTLFHFYFRGRQRNIFTLLLIGVVLSSLFSSVTGFFTMVIDPDEFTYIQGSMFASFNNINSELVYWCTVPMLMCFAALFRLANKLDVMWLGQENAKSLGVDTHKLTMQVMFIITLMVSMSTALIGPVLFFGLIVVALTRQIFARFQHRFLLLACAAMSVVLLAGGQWAVENLFDFSTTISVIINFLGGGYFLYLLMKHKFD</sequence>
<gene>
    <name evidence="9" type="ORF">JQC93_10960</name>
</gene>
<evidence type="ECO:0000313" key="10">
    <source>
        <dbReference type="Proteomes" id="UP000809621"/>
    </source>
</evidence>
<feature type="transmembrane region" description="Helical" evidence="8">
    <location>
        <begin position="92"/>
        <end position="112"/>
    </location>
</feature>
<feature type="transmembrane region" description="Helical" evidence="8">
    <location>
        <begin position="193"/>
        <end position="212"/>
    </location>
</feature>
<keyword evidence="10" id="KW-1185">Reference proteome</keyword>
<comment type="caution">
    <text evidence="9">The sequence shown here is derived from an EMBL/GenBank/DDBJ whole genome shotgun (WGS) entry which is preliminary data.</text>
</comment>
<comment type="subcellular location">
    <subcellularLocation>
        <location evidence="1">Cell membrane</location>
        <topology evidence="1">Multi-pass membrane protein</topology>
    </subcellularLocation>
</comment>
<dbReference type="Proteomes" id="UP000809621">
    <property type="component" value="Unassembled WGS sequence"/>
</dbReference>
<dbReference type="PANTHER" id="PTHR30472:SF19">
    <property type="entry name" value="PETROBACTIN IMPORT SYSTEM PERMEASE PROTEIN YCLO"/>
    <property type="match status" value="1"/>
</dbReference>
<keyword evidence="7 8" id="KW-0472">Membrane</keyword>
<evidence type="ECO:0000256" key="5">
    <source>
        <dbReference type="ARBA" id="ARBA00022692"/>
    </source>
</evidence>
<evidence type="ECO:0000256" key="1">
    <source>
        <dbReference type="ARBA" id="ARBA00004651"/>
    </source>
</evidence>